<dbReference type="InterPro" id="IPR006139">
    <property type="entry name" value="D-isomer_2_OHA_DH_cat_dom"/>
</dbReference>
<dbReference type="EMBL" id="JACTUZ010000005">
    <property type="protein sequence ID" value="MBC9175919.1"/>
    <property type="molecule type" value="Genomic_DNA"/>
</dbReference>
<comment type="similarity">
    <text evidence="1 5">Belongs to the D-isomer specific 2-hydroxyacid dehydrogenase family.</text>
</comment>
<name>A0ABR7R2J0_9PROT</name>
<dbReference type="PANTHER" id="PTHR42789:SF1">
    <property type="entry name" value="D-ISOMER SPECIFIC 2-HYDROXYACID DEHYDROGENASE FAMILY PROTEIN (AFU_ORTHOLOGUE AFUA_6G10090)"/>
    <property type="match status" value="1"/>
</dbReference>
<dbReference type="PROSITE" id="PS00671">
    <property type="entry name" value="D_2_HYDROXYACID_DH_3"/>
    <property type="match status" value="1"/>
</dbReference>
<evidence type="ECO:0000256" key="1">
    <source>
        <dbReference type="ARBA" id="ARBA00005854"/>
    </source>
</evidence>
<evidence type="ECO:0000313" key="8">
    <source>
        <dbReference type="EMBL" id="MBC9175919.1"/>
    </source>
</evidence>
<dbReference type="SUPFAM" id="SSF51735">
    <property type="entry name" value="NAD(P)-binding Rossmann-fold domains"/>
    <property type="match status" value="1"/>
</dbReference>
<dbReference type="SUPFAM" id="SSF52283">
    <property type="entry name" value="Formate/glycerate dehydrogenase catalytic domain-like"/>
    <property type="match status" value="1"/>
</dbReference>
<evidence type="ECO:0000313" key="9">
    <source>
        <dbReference type="Proteomes" id="UP000603940"/>
    </source>
</evidence>
<comment type="caution">
    <text evidence="8">The sequence shown here is derived from an EMBL/GenBank/DDBJ whole genome shotgun (WGS) entry which is preliminary data.</text>
</comment>
<keyword evidence="2" id="KW-0028">Amino-acid biosynthesis</keyword>
<sequence>MTPPRCVILDDYQDAALRSADWSSLEGRVRVEPLREHLSPEELPAAIGDAQIVVAMRERTRFDAATLAQLPALKLLITTAMRNASIDMAAAAARGITVCGTPSVPNPTPELTWGLLLALARQIPQEHANLRAGGAQWQTSLGFDLARKTIGIIGLGNIGQVVARYARAFDMSVLAWSPNLTAERCEAAGARLAPSLDALMSESDVVTLHMVLAPSTRGMIGAREIGLMKPDALLVNTSRGPLVDAAALQAALREGRIGGAALDVFEEEPLPAGSPWRSLPNLVTTPHLGYVSARNYGQYFTGVVENIDGWLRGSPVRVLAAPG</sequence>
<feature type="domain" description="D-isomer specific 2-hydroxyacid dehydrogenase NAD-binding" evidence="7">
    <location>
        <begin position="114"/>
        <end position="289"/>
    </location>
</feature>
<evidence type="ECO:0000256" key="5">
    <source>
        <dbReference type="RuleBase" id="RU003719"/>
    </source>
</evidence>
<dbReference type="InterPro" id="IPR050857">
    <property type="entry name" value="D-2-hydroxyacid_DH"/>
</dbReference>
<gene>
    <name evidence="8" type="ORF">IBL25_03025</name>
</gene>
<keyword evidence="9" id="KW-1185">Reference proteome</keyword>
<evidence type="ECO:0000256" key="4">
    <source>
        <dbReference type="ARBA" id="ARBA00023027"/>
    </source>
</evidence>
<dbReference type="InterPro" id="IPR029753">
    <property type="entry name" value="D-isomer_DH_CS"/>
</dbReference>
<keyword evidence="3 5" id="KW-0560">Oxidoreductase</keyword>
<dbReference type="PROSITE" id="PS00065">
    <property type="entry name" value="D_2_HYDROXYACID_DH_1"/>
    <property type="match status" value="1"/>
</dbReference>
<evidence type="ECO:0000256" key="3">
    <source>
        <dbReference type="ARBA" id="ARBA00023002"/>
    </source>
</evidence>
<protein>
    <submittedName>
        <fullName evidence="8">D-2-hydroxyacid dehydrogenase family protein</fullName>
    </submittedName>
</protein>
<dbReference type="CDD" id="cd12169">
    <property type="entry name" value="PGDH_like_1"/>
    <property type="match status" value="1"/>
</dbReference>
<evidence type="ECO:0000259" key="7">
    <source>
        <dbReference type="Pfam" id="PF02826"/>
    </source>
</evidence>
<dbReference type="InterPro" id="IPR029752">
    <property type="entry name" value="D-isomer_DH_CS1"/>
</dbReference>
<accession>A0ABR7R2J0</accession>
<dbReference type="Gene3D" id="3.40.50.720">
    <property type="entry name" value="NAD(P)-binding Rossmann-like Domain"/>
    <property type="match status" value="2"/>
</dbReference>
<organism evidence="8 9">
    <name type="scientific">Pseudoroseomonas ludipueritiae</name>
    <dbReference type="NCBI Taxonomy" id="198093"/>
    <lineage>
        <taxon>Bacteria</taxon>
        <taxon>Pseudomonadati</taxon>
        <taxon>Pseudomonadota</taxon>
        <taxon>Alphaproteobacteria</taxon>
        <taxon>Acetobacterales</taxon>
        <taxon>Acetobacteraceae</taxon>
        <taxon>Pseudoroseomonas</taxon>
    </lineage>
</organism>
<feature type="domain" description="D-isomer specific 2-hydroxyacid dehydrogenase catalytic" evidence="6">
    <location>
        <begin position="23"/>
        <end position="316"/>
    </location>
</feature>
<proteinExistence type="inferred from homology"/>
<dbReference type="InterPro" id="IPR036291">
    <property type="entry name" value="NAD(P)-bd_dom_sf"/>
</dbReference>
<dbReference type="PANTHER" id="PTHR42789">
    <property type="entry name" value="D-ISOMER SPECIFIC 2-HYDROXYACID DEHYDROGENASE FAMILY PROTEIN (AFU_ORTHOLOGUE AFUA_6G10090)"/>
    <property type="match status" value="1"/>
</dbReference>
<dbReference type="RefSeq" id="WP_187777078.1">
    <property type="nucleotide sequence ID" value="NZ_JACTUZ010000005.1"/>
</dbReference>
<dbReference type="Pfam" id="PF02826">
    <property type="entry name" value="2-Hacid_dh_C"/>
    <property type="match status" value="1"/>
</dbReference>
<dbReference type="Pfam" id="PF00389">
    <property type="entry name" value="2-Hacid_dh"/>
    <property type="match status" value="1"/>
</dbReference>
<dbReference type="InterPro" id="IPR006140">
    <property type="entry name" value="D-isomer_DH_NAD-bd"/>
</dbReference>
<evidence type="ECO:0000256" key="2">
    <source>
        <dbReference type="ARBA" id="ARBA00022605"/>
    </source>
</evidence>
<evidence type="ECO:0000259" key="6">
    <source>
        <dbReference type="Pfam" id="PF00389"/>
    </source>
</evidence>
<keyword evidence="4" id="KW-0520">NAD</keyword>
<reference evidence="8 9" key="1">
    <citation type="journal article" date="2009" name="Int. J. Syst. Evol. Microbiol.">
        <title>Transfer of Teichococcus ludipueritiae and Muricoccus roseus to the genus Roseomonas, as Roseomonas ludipueritiae comb. nov. and Roseomonas rosea comb. nov., respectively, and emended description of the genus Roseomonas.</title>
        <authorList>
            <person name="Sanchez-Porro C."/>
            <person name="Gallego V."/>
            <person name="Busse H.J."/>
            <person name="Kampfer P."/>
            <person name="Ventosa A."/>
        </authorList>
    </citation>
    <scope>NUCLEOTIDE SEQUENCE [LARGE SCALE GENOMIC DNA]</scope>
    <source>
        <strain evidence="8 9">DSM 14915</strain>
    </source>
</reference>
<dbReference type="Proteomes" id="UP000603940">
    <property type="component" value="Unassembled WGS sequence"/>
</dbReference>